<gene>
    <name evidence="1" type="ORF">DHETER_LOCUS819</name>
</gene>
<proteinExistence type="predicted"/>
<accession>A0ACA9K3W4</accession>
<dbReference type="Proteomes" id="UP000789702">
    <property type="component" value="Unassembled WGS sequence"/>
</dbReference>
<comment type="caution">
    <text evidence="1">The sequence shown here is derived from an EMBL/GenBank/DDBJ whole genome shotgun (WGS) entry which is preliminary data.</text>
</comment>
<organism evidence="1 2">
    <name type="scientific">Dentiscutata heterogama</name>
    <dbReference type="NCBI Taxonomy" id="1316150"/>
    <lineage>
        <taxon>Eukaryota</taxon>
        <taxon>Fungi</taxon>
        <taxon>Fungi incertae sedis</taxon>
        <taxon>Mucoromycota</taxon>
        <taxon>Glomeromycotina</taxon>
        <taxon>Glomeromycetes</taxon>
        <taxon>Diversisporales</taxon>
        <taxon>Gigasporaceae</taxon>
        <taxon>Dentiscutata</taxon>
    </lineage>
</organism>
<evidence type="ECO:0000313" key="2">
    <source>
        <dbReference type="Proteomes" id="UP000789702"/>
    </source>
</evidence>
<name>A0ACA9K3W4_9GLOM</name>
<evidence type="ECO:0000313" key="1">
    <source>
        <dbReference type="EMBL" id="CAG8450708.1"/>
    </source>
</evidence>
<protein>
    <submittedName>
        <fullName evidence="1">10335_t:CDS:1</fullName>
    </submittedName>
</protein>
<feature type="non-terminal residue" evidence="1">
    <location>
        <position position="1168"/>
    </location>
</feature>
<dbReference type="EMBL" id="CAJVPU010000452">
    <property type="protein sequence ID" value="CAG8450708.1"/>
    <property type="molecule type" value="Genomic_DNA"/>
</dbReference>
<sequence length="1168" mass="132722">MSIADTLPPAIFATISSILIILQIIKNREKYFETSSDEAPDDVVDYARFSTVKRDVARLGITILQTGLFSFLFFWRLKHGNNPNFDTISPGILAICWFYALTISIIALSLKSRRLRWTLNAYLAVFFFISSLCLLWKSTKVIKLSGSYRVDKIIEKLIVICNFVLSVVATSIAITTPMSPPILQNGRVVCAIEYCSIWDFITFSTVSKLIFKAYKQKTFNNDDLDLLPFAYQAKSLYNAFKKTKSKLLYRILVVNKGVIGLQLLFTMMGAALYYAPMIFLYRFLSFIQTRPENGSLELGFVYVFGMLISYIMLHFTLEQNRYWAANVLNISVKGMINSEIYSKSLRRINSHVSTVKDKCNKSRDSFNDDNSSIGKVTNLMSIDTNRVSEFSEWWTSTIDSPIELVVGVYFLYQLMGVSCLLGLLVMIITLPINHQMAKLYAKTQDELMNARDRRVGLMNEVLQSIRMIKFLSWEKNWENKVLEIRKIELEQLRNNFIYLSIIDLLWMASPILVTILSFFFFTKIQGNELTAAIAFTSIAVFNELRFALNTLPEAFMDALQALVSIRRIEKFLDEDEIDTSPENNSFMKSIYFEKATVSWNKIKENSNEFIMQDLDLEFPVGELSIICGPAGSGKTLLLMSLLGETNIISGKINSPHCLTNPIDKNINENNWILPNCTAYVAQQTWLQNASIRDNVLFGLPYNENRYNQVIKICALEKDFQILEDGDMTEIGEKGITLSGGQKMRVALARAVYSRAKHIYIDDAFSAVDVHTAWQLMNKCLLGPIMTGRTRILVTNHIRLCLAGATYLVAVDNGKIITSGVISELRNSGKLASISDKNVTEQLISSSANFDHSTDSSTTSNATLIEDATQVDDSQQIKKVSKARVLIKEEVRPTGVVKFKIYRSYFRANGNILYWFIAAAIFIGARGIQIIENWWLQVWSNANNNNATVPTIFNLVQQDNLVIIHKSHSVDYYLNIYVLIAFLSIITGVSRFVWLFYGSLRASKKLYQILLHQIIRAPLRFFDTTPIGRILNRFSKDFETIDSTLAGELAWFLINVNKFRLSYFVNSTYTSDYNATVQDNKNFNAFVLMTLSTMAVITVITKEFLVAAIFFGIIYTIVGTLYAKASRELKRMGSVSRSPLYSHFTETLIGITTIRAFGASKRFMQDMLL</sequence>
<keyword evidence="2" id="KW-1185">Reference proteome</keyword>
<reference evidence="1" key="1">
    <citation type="submission" date="2021-06" db="EMBL/GenBank/DDBJ databases">
        <authorList>
            <person name="Kallberg Y."/>
            <person name="Tangrot J."/>
            <person name="Rosling A."/>
        </authorList>
    </citation>
    <scope>NUCLEOTIDE SEQUENCE</scope>
    <source>
        <strain evidence="1">IL203A</strain>
    </source>
</reference>